<evidence type="ECO:0000313" key="2">
    <source>
        <dbReference type="EMBL" id="JAH48230.1"/>
    </source>
</evidence>
<reference evidence="2" key="1">
    <citation type="submission" date="2014-11" db="EMBL/GenBank/DDBJ databases">
        <authorList>
            <person name="Amaro Gonzalez C."/>
        </authorList>
    </citation>
    <scope>NUCLEOTIDE SEQUENCE</scope>
</reference>
<reference evidence="2" key="2">
    <citation type="journal article" date="2015" name="Fish Shellfish Immunol.">
        <title>Early steps in the European eel (Anguilla anguilla)-Vibrio vulnificus interaction in the gills: Role of the RtxA13 toxin.</title>
        <authorList>
            <person name="Callol A."/>
            <person name="Pajuelo D."/>
            <person name="Ebbesson L."/>
            <person name="Teles M."/>
            <person name="MacKenzie S."/>
            <person name="Amaro C."/>
        </authorList>
    </citation>
    <scope>NUCLEOTIDE SEQUENCE</scope>
</reference>
<protein>
    <submittedName>
        <fullName evidence="2">Uncharacterized protein</fullName>
    </submittedName>
</protein>
<dbReference type="AlphaFoldDB" id="A0A0E9T5J2"/>
<accession>A0A0E9T5J2</accession>
<proteinExistence type="predicted"/>
<feature type="compositionally biased region" description="Basic residues" evidence="1">
    <location>
        <begin position="1"/>
        <end position="21"/>
    </location>
</feature>
<feature type="region of interest" description="Disordered" evidence="1">
    <location>
        <begin position="1"/>
        <end position="30"/>
    </location>
</feature>
<name>A0A0E9T5J2_ANGAN</name>
<sequence>MPTCCKKLHKSFQSHVKKNKGRTAEKSLVS</sequence>
<dbReference type="EMBL" id="GBXM01060347">
    <property type="protein sequence ID" value="JAH48230.1"/>
    <property type="molecule type" value="Transcribed_RNA"/>
</dbReference>
<evidence type="ECO:0000256" key="1">
    <source>
        <dbReference type="SAM" id="MobiDB-lite"/>
    </source>
</evidence>
<organism evidence="2">
    <name type="scientific">Anguilla anguilla</name>
    <name type="common">European freshwater eel</name>
    <name type="synonym">Muraena anguilla</name>
    <dbReference type="NCBI Taxonomy" id="7936"/>
    <lineage>
        <taxon>Eukaryota</taxon>
        <taxon>Metazoa</taxon>
        <taxon>Chordata</taxon>
        <taxon>Craniata</taxon>
        <taxon>Vertebrata</taxon>
        <taxon>Euteleostomi</taxon>
        <taxon>Actinopterygii</taxon>
        <taxon>Neopterygii</taxon>
        <taxon>Teleostei</taxon>
        <taxon>Anguilliformes</taxon>
        <taxon>Anguillidae</taxon>
        <taxon>Anguilla</taxon>
    </lineage>
</organism>